<evidence type="ECO:0000256" key="13">
    <source>
        <dbReference type="SAM" id="MobiDB-lite"/>
    </source>
</evidence>
<comment type="subcellular location">
    <subcellularLocation>
        <location evidence="1">Cell membrane</location>
        <topology evidence="1">Peripheral membrane protein</topology>
    </subcellularLocation>
    <subcellularLocation>
        <location evidence="10">Postsynapse</location>
    </subcellularLocation>
</comment>
<keyword evidence="6 11" id="KW-0863">Zinc-finger</keyword>
<dbReference type="PROSITE" id="PS50135">
    <property type="entry name" value="ZF_ZZ_2"/>
    <property type="match status" value="1"/>
</dbReference>
<dbReference type="PANTHER" id="PTHR12268">
    <property type="entry name" value="E3 UBIQUITIN-PROTEIN LIGASE KCMF1"/>
    <property type="match status" value="1"/>
</dbReference>
<dbReference type="PANTHER" id="PTHR12268:SF16">
    <property type="entry name" value="DYSTROPHIN-RELATED PROTEIN 2"/>
    <property type="match status" value="1"/>
</dbReference>
<dbReference type="InterPro" id="IPR015154">
    <property type="entry name" value="EF-hand_dom_typ2"/>
</dbReference>
<evidence type="ECO:0000256" key="10">
    <source>
        <dbReference type="ARBA" id="ARBA00034110"/>
    </source>
</evidence>
<keyword evidence="8" id="KW-0770">Synapse</keyword>
<dbReference type="CDD" id="cd16248">
    <property type="entry name" value="EFh_DRP-2"/>
    <property type="match status" value="1"/>
</dbReference>
<evidence type="ECO:0000256" key="4">
    <source>
        <dbReference type="ARBA" id="ARBA00022723"/>
    </source>
</evidence>
<dbReference type="CDD" id="cd00176">
    <property type="entry name" value="SPEC"/>
    <property type="match status" value="1"/>
</dbReference>
<dbReference type="GO" id="GO:0099536">
    <property type="term" value="P:synaptic signaling"/>
    <property type="evidence" value="ECO:0007669"/>
    <property type="project" value="TreeGrafter"/>
</dbReference>
<dbReference type="GO" id="GO:0008270">
    <property type="term" value="F:zinc ion binding"/>
    <property type="evidence" value="ECO:0007669"/>
    <property type="project" value="UniProtKB-KW"/>
</dbReference>
<dbReference type="Pfam" id="PF00435">
    <property type="entry name" value="Spectrin"/>
    <property type="match status" value="1"/>
</dbReference>
<dbReference type="FunFam" id="2.20.70.10:FF:000004">
    <property type="entry name" value="dystrophin isoform X1"/>
    <property type="match status" value="1"/>
</dbReference>
<evidence type="ECO:0000256" key="1">
    <source>
        <dbReference type="ARBA" id="ARBA00004202"/>
    </source>
</evidence>
<dbReference type="AlphaFoldDB" id="A0A834DR29"/>
<evidence type="ECO:0000313" key="17">
    <source>
        <dbReference type="Proteomes" id="UP000664940"/>
    </source>
</evidence>
<dbReference type="Pfam" id="PF09068">
    <property type="entry name" value="EF-hand_2"/>
    <property type="match status" value="1"/>
</dbReference>
<keyword evidence="3" id="KW-0597">Phosphoprotein</keyword>
<evidence type="ECO:0000256" key="5">
    <source>
        <dbReference type="ARBA" id="ARBA00022737"/>
    </source>
</evidence>
<accession>A0A834DR29</accession>
<evidence type="ECO:0000256" key="11">
    <source>
        <dbReference type="PROSITE-ProRule" id="PRU00228"/>
    </source>
</evidence>
<evidence type="ECO:0000256" key="9">
    <source>
        <dbReference type="ARBA" id="ARBA00023136"/>
    </source>
</evidence>
<reference evidence="16 17" key="1">
    <citation type="journal article" date="2020" name="Nature">
        <title>Six reference-quality genomes reveal evolution of bat adaptations.</title>
        <authorList>
            <person name="Jebb D."/>
            <person name="Huang Z."/>
            <person name="Pippel M."/>
            <person name="Hughes G.M."/>
            <person name="Lavrichenko K."/>
            <person name="Devanna P."/>
            <person name="Winkler S."/>
            <person name="Jermiin L.S."/>
            <person name="Skirmuntt E.C."/>
            <person name="Katzourakis A."/>
            <person name="Burkitt-Gray L."/>
            <person name="Ray D.A."/>
            <person name="Sullivan K.A.M."/>
            <person name="Roscito J.G."/>
            <person name="Kirilenko B.M."/>
            <person name="Davalos L.M."/>
            <person name="Corthals A.P."/>
            <person name="Power M.L."/>
            <person name="Jones G."/>
            <person name="Ransome R.D."/>
            <person name="Dechmann D.K.N."/>
            <person name="Locatelli A.G."/>
            <person name="Puechmaille S.J."/>
            <person name="Fedrigo O."/>
            <person name="Jarvis E.D."/>
            <person name="Hiller M."/>
            <person name="Vernes S.C."/>
            <person name="Myers E.W."/>
            <person name="Teeling E.C."/>
        </authorList>
    </citation>
    <scope>NUCLEOTIDE SEQUENCE [LARGE SCALE GENOMIC DNA]</scope>
    <source>
        <strain evidence="16">Bat1K_MPI-CBG_1</strain>
    </source>
</reference>
<dbReference type="Pfam" id="PF00397">
    <property type="entry name" value="WW"/>
    <property type="match status" value="1"/>
</dbReference>
<dbReference type="FunFam" id="1.10.238.10:FF:000023">
    <property type="entry name" value="dystrophin isoform X1"/>
    <property type="match status" value="1"/>
</dbReference>
<dbReference type="Pfam" id="PF09069">
    <property type="entry name" value="EF-hand_3"/>
    <property type="match status" value="1"/>
</dbReference>
<dbReference type="EMBL" id="JABVXQ010000009">
    <property type="protein sequence ID" value="KAF6090321.1"/>
    <property type="molecule type" value="Genomic_DNA"/>
</dbReference>
<evidence type="ECO:0000259" key="14">
    <source>
        <dbReference type="PROSITE" id="PS50020"/>
    </source>
</evidence>
<dbReference type="SMART" id="SM00456">
    <property type="entry name" value="WW"/>
    <property type="match status" value="1"/>
</dbReference>
<dbReference type="GO" id="GO:0005886">
    <property type="term" value="C:plasma membrane"/>
    <property type="evidence" value="ECO:0007669"/>
    <property type="project" value="UniProtKB-SubCell"/>
</dbReference>
<keyword evidence="4" id="KW-0479">Metal-binding</keyword>
<feature type="compositionally biased region" description="Low complexity" evidence="13">
    <location>
        <begin position="865"/>
        <end position="879"/>
    </location>
</feature>
<feature type="coiled-coil region" evidence="12">
    <location>
        <begin position="760"/>
        <end position="854"/>
    </location>
</feature>
<feature type="domain" description="WW" evidence="14">
    <location>
        <begin position="352"/>
        <end position="385"/>
    </location>
</feature>
<dbReference type="Proteomes" id="UP000664940">
    <property type="component" value="Unassembled WGS sequence"/>
</dbReference>
<dbReference type="SMART" id="SM00291">
    <property type="entry name" value="ZnF_ZZ"/>
    <property type="match status" value="1"/>
</dbReference>
<dbReference type="PROSITE" id="PS01159">
    <property type="entry name" value="WW_DOMAIN_1"/>
    <property type="match status" value="1"/>
</dbReference>
<dbReference type="Gene3D" id="2.20.70.10">
    <property type="match status" value="1"/>
</dbReference>
<organism evidence="16 17">
    <name type="scientific">Phyllostomus discolor</name>
    <name type="common">pale spear-nosed bat</name>
    <dbReference type="NCBI Taxonomy" id="89673"/>
    <lineage>
        <taxon>Eukaryota</taxon>
        <taxon>Metazoa</taxon>
        <taxon>Chordata</taxon>
        <taxon>Craniata</taxon>
        <taxon>Vertebrata</taxon>
        <taxon>Euteleostomi</taxon>
        <taxon>Mammalia</taxon>
        <taxon>Eutheria</taxon>
        <taxon>Laurasiatheria</taxon>
        <taxon>Chiroptera</taxon>
        <taxon>Yangochiroptera</taxon>
        <taxon>Phyllostomidae</taxon>
        <taxon>Phyllostominae</taxon>
        <taxon>Phyllostomus</taxon>
    </lineage>
</organism>
<keyword evidence="2" id="KW-1003">Cell membrane</keyword>
<dbReference type="PROSITE" id="PS01357">
    <property type="entry name" value="ZF_ZZ_1"/>
    <property type="match status" value="1"/>
</dbReference>
<evidence type="ECO:0000256" key="6">
    <source>
        <dbReference type="ARBA" id="ARBA00022771"/>
    </source>
</evidence>
<dbReference type="SUPFAM" id="SSF57850">
    <property type="entry name" value="RING/U-box"/>
    <property type="match status" value="1"/>
</dbReference>
<dbReference type="InterPro" id="IPR000433">
    <property type="entry name" value="Znf_ZZ"/>
</dbReference>
<dbReference type="SUPFAM" id="SSF46966">
    <property type="entry name" value="Spectrin repeat"/>
    <property type="match status" value="2"/>
</dbReference>
<dbReference type="PROSITE" id="PS50020">
    <property type="entry name" value="WW_DOMAIN_2"/>
    <property type="match status" value="1"/>
</dbReference>
<dbReference type="Pfam" id="PF00569">
    <property type="entry name" value="ZZ"/>
    <property type="match status" value="1"/>
</dbReference>
<keyword evidence="7" id="KW-0862">Zinc</keyword>
<dbReference type="InterPro" id="IPR018159">
    <property type="entry name" value="Spectrin/alpha-actinin"/>
</dbReference>
<dbReference type="InterPro" id="IPR043145">
    <property type="entry name" value="Znf_ZZ_sf"/>
</dbReference>
<gene>
    <name evidence="16" type="ORF">HJG60_004100</name>
</gene>
<evidence type="ECO:0000259" key="15">
    <source>
        <dbReference type="PROSITE" id="PS50135"/>
    </source>
</evidence>
<dbReference type="FunFam" id="1.10.238.10:FF:000008">
    <property type="entry name" value="Dystrophin isoform 2"/>
    <property type="match status" value="1"/>
</dbReference>
<dbReference type="InterPro" id="IPR001202">
    <property type="entry name" value="WW_dom"/>
</dbReference>
<dbReference type="FunFam" id="1.20.58.60:FF:000029">
    <property type="entry name" value="utrophin isoform X1"/>
    <property type="match status" value="1"/>
</dbReference>
<evidence type="ECO:0000256" key="8">
    <source>
        <dbReference type="ARBA" id="ARBA00023018"/>
    </source>
</evidence>
<evidence type="ECO:0000256" key="2">
    <source>
        <dbReference type="ARBA" id="ARBA00022475"/>
    </source>
</evidence>
<sequence>MQPMVMQGCPYTFPRCHEWGEADQFHHSSSLRSTCPQLQVRAAATSPVPSQNGAGVFCLSPQLLNGSVGAIGTLESSAMNLCWNEIKKKSHNLRARLEAFSDHSGKLQIPLQEIIDWLSQKDEELSSQLPLQGDVALVQQEKETHAVFMEDVKSRGPYIYSVLESAQAFLSQHPFEEIEEPCLESKDTSPRQRIQNVSRFVWKQATVASELWEKLTARCVDQHHHIEHTLEQLLEIQGAMEELSTTLTQAEGVRVTWEPIGDLFIDSLPDHIQALKLFKEEFSPMKDGVKLLNDLAHQLAISDVHLSMENSRALEQINIRWKQLQVSVGERLKQLQDAHRDFGPGSQHFLSSSVQVPWERAISPNKVPYYINHQAQTTCWDHPKMTELYQTLADLNNIKFSAYRTAMKLRRVQKALRLDLVTLATALEIFNEHDLQASEHVMDVVEVIHCLTALYERLEEERGILVNVPLCVDMSLNWLLNVFDSGRSGKMRALSFKTGIACLCGTEVKEKLQYLFSQVANSGSQCDQRHLGVLLHEAIQVPRQLGEVAAFGGSNVEPSVRSCFRFSTGKPVIEASQFLEWVNLEPQSMVWLAVLHRVTIAEQVKHQTKCSICRQCPIKGFRYRSLKQFNVDICQTCFLTGRASKGNKLHYPIMEYYTPTTSSENMRDFATTLKNKFRSKHYFSKHPQRGYLPVQSVLEADYNETLASSLRLPHADTHSRIEHFASRDEDQYLLQHSSPITDREPGFGQQASCNMATESKGKLEKILAHLEDENRILQGELRRLKWQHEEAAEAPALAEGTAEGAQDHRNEELLAEARILRQHKSRLETRMQILEDHNKQLESQLQRLRELLLQPPTESDGNGSAGSSLASSPLQSESSHPQEKEQTTPNTEAEDGVNSKSQDVSLCLEDIMKKLRHAFPSMQSSDVTANTLLAS</sequence>
<dbReference type="Gene3D" id="3.30.60.90">
    <property type="match status" value="1"/>
</dbReference>
<name>A0A834DR29_9CHIR</name>
<dbReference type="Gene3D" id="1.10.238.10">
    <property type="entry name" value="EF-hand"/>
    <property type="match status" value="2"/>
</dbReference>
<comment type="caution">
    <text evidence="16">The sequence shown here is derived from an EMBL/GenBank/DDBJ whole genome shotgun (WGS) entry which is preliminary data.</text>
</comment>
<dbReference type="FunFam" id="3.30.60.90:FF:000001">
    <property type="entry name" value="Dystrophin isoform 2"/>
    <property type="match status" value="1"/>
</dbReference>
<dbReference type="InterPro" id="IPR002017">
    <property type="entry name" value="Spectrin_repeat"/>
</dbReference>
<dbReference type="InterPro" id="IPR011992">
    <property type="entry name" value="EF-hand-dom_pair"/>
</dbReference>
<dbReference type="InterPro" id="IPR015153">
    <property type="entry name" value="EF-hand_dom_typ1"/>
</dbReference>
<dbReference type="InterPro" id="IPR036020">
    <property type="entry name" value="WW_dom_sf"/>
</dbReference>
<feature type="region of interest" description="Disordered" evidence="13">
    <location>
        <begin position="855"/>
        <end position="901"/>
    </location>
</feature>
<evidence type="ECO:0000256" key="7">
    <source>
        <dbReference type="ARBA" id="ARBA00022833"/>
    </source>
</evidence>
<evidence type="ECO:0000256" key="12">
    <source>
        <dbReference type="SAM" id="Coils"/>
    </source>
</evidence>
<keyword evidence="9" id="KW-0472">Membrane</keyword>
<dbReference type="CDD" id="cd02334">
    <property type="entry name" value="ZZ_dystrophin"/>
    <property type="match status" value="1"/>
</dbReference>
<dbReference type="InterPro" id="IPR050774">
    <property type="entry name" value="KCMF1/Dystrophin"/>
</dbReference>
<proteinExistence type="predicted"/>
<keyword evidence="12" id="KW-0175">Coiled coil</keyword>
<dbReference type="SMART" id="SM00150">
    <property type="entry name" value="SPEC"/>
    <property type="match status" value="2"/>
</dbReference>
<dbReference type="Gene3D" id="1.20.58.60">
    <property type="match status" value="2"/>
</dbReference>
<evidence type="ECO:0000313" key="16">
    <source>
        <dbReference type="EMBL" id="KAF6090321.1"/>
    </source>
</evidence>
<keyword evidence="5" id="KW-0677">Repeat</keyword>
<dbReference type="SUPFAM" id="SSF51045">
    <property type="entry name" value="WW domain"/>
    <property type="match status" value="1"/>
</dbReference>
<protein>
    <submittedName>
        <fullName evidence="16">Dystrophin related protein 2</fullName>
    </submittedName>
</protein>
<dbReference type="SUPFAM" id="SSF47473">
    <property type="entry name" value="EF-hand"/>
    <property type="match status" value="2"/>
</dbReference>
<evidence type="ECO:0000256" key="3">
    <source>
        <dbReference type="ARBA" id="ARBA00022553"/>
    </source>
</evidence>
<feature type="domain" description="ZZ-type" evidence="15">
    <location>
        <begin position="605"/>
        <end position="661"/>
    </location>
</feature>
<dbReference type="CDD" id="cd00201">
    <property type="entry name" value="WW"/>
    <property type="match status" value="1"/>
</dbReference>
<dbReference type="GO" id="GO:0098794">
    <property type="term" value="C:postsynapse"/>
    <property type="evidence" value="ECO:0007669"/>
    <property type="project" value="UniProtKB-SubCell"/>
</dbReference>